<feature type="transmembrane region" description="Helical" evidence="1">
    <location>
        <begin position="79"/>
        <end position="99"/>
    </location>
</feature>
<reference evidence="2 3" key="1">
    <citation type="submission" date="2018-12" db="EMBL/GenBank/DDBJ databases">
        <title>Genome analysis provides insights into bioremediation potentialities of Halogeometricum borinquense strain N11.</title>
        <authorList>
            <person name="Najjari A."/>
            <person name="Youssef N."/>
            <person name="Fhoula I."/>
            <person name="Ben Dhia O."/>
            <person name="Mahjoubi M."/>
            <person name="Ouzari H.I."/>
            <person name="Cherif A."/>
        </authorList>
    </citation>
    <scope>NUCLEOTIDE SEQUENCE [LARGE SCALE GENOMIC DNA]</scope>
    <source>
        <strain evidence="2 3">N11</strain>
    </source>
</reference>
<keyword evidence="1" id="KW-0812">Transmembrane</keyword>
<proteinExistence type="predicted"/>
<sequence length="175" mass="18004">MTEITESIKPYLSADETIRAARADNSSAVVVTDRRVMEVKRGAGSRGRNLKQAKSTLITGPNILGVEIVEAGSEPVDTAGLIGGVVAFVIGLGIFFLMGTVSGEAAEIADLLGLGAALLGGLFGMIFIWKAIQTKSGGVTVNFFGDEGDVVESISLAEAEADVAAEISTVVGETE</sequence>
<evidence type="ECO:0000256" key="1">
    <source>
        <dbReference type="SAM" id="Phobius"/>
    </source>
</evidence>
<dbReference type="RefSeq" id="WP_129784878.1">
    <property type="nucleotide sequence ID" value="NZ_RZHH01000002.1"/>
</dbReference>
<dbReference type="EMBL" id="RZHH01000002">
    <property type="protein sequence ID" value="RYJ14518.1"/>
    <property type="molecule type" value="Genomic_DNA"/>
</dbReference>
<name>A0A482TH55_9EURY</name>
<feature type="transmembrane region" description="Helical" evidence="1">
    <location>
        <begin position="111"/>
        <end position="132"/>
    </location>
</feature>
<dbReference type="Proteomes" id="UP000294028">
    <property type="component" value="Unassembled WGS sequence"/>
</dbReference>
<protein>
    <submittedName>
        <fullName evidence="2">Uncharacterized protein</fullName>
    </submittedName>
</protein>
<accession>A0A482TH55</accession>
<evidence type="ECO:0000313" key="2">
    <source>
        <dbReference type="EMBL" id="RYJ14518.1"/>
    </source>
</evidence>
<dbReference type="AlphaFoldDB" id="A0A482TH55"/>
<gene>
    <name evidence="2" type="ORF">ELS19_11515</name>
</gene>
<comment type="caution">
    <text evidence="2">The sequence shown here is derived from an EMBL/GenBank/DDBJ whole genome shotgun (WGS) entry which is preliminary data.</text>
</comment>
<evidence type="ECO:0000313" key="3">
    <source>
        <dbReference type="Proteomes" id="UP000294028"/>
    </source>
</evidence>
<organism evidence="2 3">
    <name type="scientific">Halogeometricum borinquense</name>
    <dbReference type="NCBI Taxonomy" id="60847"/>
    <lineage>
        <taxon>Archaea</taxon>
        <taxon>Methanobacteriati</taxon>
        <taxon>Methanobacteriota</taxon>
        <taxon>Stenosarchaea group</taxon>
        <taxon>Halobacteria</taxon>
        <taxon>Halobacteriales</taxon>
        <taxon>Haloferacaceae</taxon>
        <taxon>Halogeometricum</taxon>
    </lineage>
</organism>
<keyword evidence="1" id="KW-0472">Membrane</keyword>
<keyword evidence="1" id="KW-1133">Transmembrane helix</keyword>